<dbReference type="EMBL" id="CAJOBI010001219">
    <property type="protein sequence ID" value="CAF3869788.1"/>
    <property type="molecule type" value="Genomic_DNA"/>
</dbReference>
<dbReference type="Proteomes" id="UP000676336">
    <property type="component" value="Unassembled WGS sequence"/>
</dbReference>
<evidence type="ECO:0000313" key="7">
    <source>
        <dbReference type="EMBL" id="CAF3863344.1"/>
    </source>
</evidence>
<dbReference type="Proteomes" id="UP000681967">
    <property type="component" value="Unassembled WGS sequence"/>
</dbReference>
<evidence type="ECO:0000256" key="4">
    <source>
        <dbReference type="ARBA" id="ARBA00022801"/>
    </source>
</evidence>
<protein>
    <recommendedName>
        <fullName evidence="2">Bis(5'-nucleosyl)-tetraphosphatase [asymmetrical]</fullName>
    </recommendedName>
    <alternativeName>
        <fullName evidence="5">Diadenosine 5',5'''-P1,P4-tetraphosphate asymmetrical hydrolase</fullName>
    </alternativeName>
</protein>
<dbReference type="Proteomes" id="UP000663842">
    <property type="component" value="Unassembled WGS sequence"/>
</dbReference>
<comment type="similarity">
    <text evidence="1">Belongs to the Nudix hydrolase family.</text>
</comment>
<evidence type="ECO:0000313" key="8">
    <source>
        <dbReference type="EMBL" id="CAF3869788.1"/>
    </source>
</evidence>
<dbReference type="PANTHER" id="PTHR21340:SF0">
    <property type="entry name" value="BIS(5'-NUCLEOSYL)-TETRAPHOSPHATASE [ASYMMETRICAL]"/>
    <property type="match status" value="1"/>
</dbReference>
<dbReference type="SUPFAM" id="SSF55811">
    <property type="entry name" value="Nudix"/>
    <property type="match status" value="1"/>
</dbReference>
<dbReference type="InterPro" id="IPR020084">
    <property type="entry name" value="NUDIX_hydrolase_CS"/>
</dbReference>
<dbReference type="EMBL" id="CAJOBF010001123">
    <property type="protein sequence ID" value="CAF3915844.1"/>
    <property type="molecule type" value="Genomic_DNA"/>
</dbReference>
<reference evidence="7" key="1">
    <citation type="submission" date="2021-02" db="EMBL/GenBank/DDBJ databases">
        <authorList>
            <person name="Nowell W R."/>
        </authorList>
    </citation>
    <scope>NUCLEOTIDE SEQUENCE</scope>
</reference>
<dbReference type="InterPro" id="IPR000086">
    <property type="entry name" value="NUDIX_hydrolase_dom"/>
</dbReference>
<dbReference type="InterPro" id="IPR015797">
    <property type="entry name" value="NUDIX_hydrolase-like_dom_sf"/>
</dbReference>
<accession>A0A819FEB0</accession>
<gene>
    <name evidence="9" type="ORF">BYL167_LOCUS7010</name>
    <name evidence="11" type="ORF">GIL414_LOCUS11606</name>
    <name evidence="7" type="ORF">OVN521_LOCUS7507</name>
    <name evidence="8" type="ORF">SMN809_LOCUS5021</name>
    <name evidence="10" type="ORF">UXM345_LOCUS11340</name>
</gene>
<dbReference type="PROSITE" id="PS51462">
    <property type="entry name" value="NUDIX"/>
    <property type="match status" value="1"/>
</dbReference>
<evidence type="ECO:0000313" key="10">
    <source>
        <dbReference type="EMBL" id="CAF3915844.1"/>
    </source>
</evidence>
<evidence type="ECO:0000259" key="6">
    <source>
        <dbReference type="PROSITE" id="PS51462"/>
    </source>
</evidence>
<dbReference type="GO" id="GO:0000166">
    <property type="term" value="F:nucleotide binding"/>
    <property type="evidence" value="ECO:0007669"/>
    <property type="project" value="UniProtKB-KW"/>
</dbReference>
<dbReference type="GO" id="GO:0006167">
    <property type="term" value="P:AMP biosynthetic process"/>
    <property type="evidence" value="ECO:0007669"/>
    <property type="project" value="TreeGrafter"/>
</dbReference>
<dbReference type="GO" id="GO:0006754">
    <property type="term" value="P:ATP biosynthetic process"/>
    <property type="evidence" value="ECO:0007669"/>
    <property type="project" value="TreeGrafter"/>
</dbReference>
<dbReference type="CDD" id="cd03428">
    <property type="entry name" value="NUDIX_Ap4A_Nudt2"/>
    <property type="match status" value="1"/>
</dbReference>
<evidence type="ECO:0000256" key="2">
    <source>
        <dbReference type="ARBA" id="ARBA00018911"/>
    </source>
</evidence>
<keyword evidence="12" id="KW-1185">Reference proteome</keyword>
<sequence>MSKRPSAGYIIFRRLERNPIEYLLLQTSSGKHHWTPPKDLELLSWYENNNKKTIIKFGRLEAGESPLQAAERETKEEAGLDKNDLEYYNQFQETITYDSKGQLKNVFYYLASLRNVDQIIRLSDEHQNLCWSTLEDACRLANHSETENVLRKADEFIQKNL</sequence>
<dbReference type="Pfam" id="PF00293">
    <property type="entry name" value="NUDIX"/>
    <property type="match status" value="1"/>
</dbReference>
<dbReference type="EMBL" id="CAJOBG010000831">
    <property type="protein sequence ID" value="CAF3863344.1"/>
    <property type="molecule type" value="Genomic_DNA"/>
</dbReference>
<evidence type="ECO:0000256" key="5">
    <source>
        <dbReference type="ARBA" id="ARBA00032644"/>
    </source>
</evidence>
<dbReference type="Gene3D" id="3.90.79.10">
    <property type="entry name" value="Nucleoside Triphosphate Pyrophosphohydrolase"/>
    <property type="match status" value="1"/>
</dbReference>
<evidence type="ECO:0000256" key="3">
    <source>
        <dbReference type="ARBA" id="ARBA00022741"/>
    </source>
</evidence>
<keyword evidence="3" id="KW-0547">Nucleotide-binding</keyword>
<organism evidence="7 12">
    <name type="scientific">Rotaria magnacalcarata</name>
    <dbReference type="NCBI Taxonomy" id="392030"/>
    <lineage>
        <taxon>Eukaryota</taxon>
        <taxon>Metazoa</taxon>
        <taxon>Spiralia</taxon>
        <taxon>Gnathifera</taxon>
        <taxon>Rotifera</taxon>
        <taxon>Eurotatoria</taxon>
        <taxon>Bdelloidea</taxon>
        <taxon>Philodinida</taxon>
        <taxon>Philodinidae</taxon>
        <taxon>Rotaria</taxon>
    </lineage>
</organism>
<keyword evidence="4" id="KW-0378">Hydrolase</keyword>
<evidence type="ECO:0000256" key="1">
    <source>
        <dbReference type="ARBA" id="ARBA00005582"/>
    </source>
</evidence>
<feature type="domain" description="Nudix hydrolase" evidence="6">
    <location>
        <begin position="2"/>
        <end position="154"/>
    </location>
</feature>
<evidence type="ECO:0000313" key="12">
    <source>
        <dbReference type="Proteomes" id="UP000663866"/>
    </source>
</evidence>
<evidence type="ECO:0000313" key="11">
    <source>
        <dbReference type="EMBL" id="CAF3998325.1"/>
    </source>
</evidence>
<dbReference type="Proteomes" id="UP000663866">
    <property type="component" value="Unassembled WGS sequence"/>
</dbReference>
<comment type="caution">
    <text evidence="7">The sequence shown here is derived from an EMBL/GenBank/DDBJ whole genome shotgun (WGS) entry which is preliminary data.</text>
</comment>
<evidence type="ECO:0000313" key="9">
    <source>
        <dbReference type="EMBL" id="CAF3872736.1"/>
    </source>
</evidence>
<dbReference type="InterPro" id="IPR051325">
    <property type="entry name" value="Nudix_hydrolase_domain"/>
</dbReference>
<dbReference type="EMBL" id="CAJOBJ010004372">
    <property type="protein sequence ID" value="CAF3998325.1"/>
    <property type="molecule type" value="Genomic_DNA"/>
</dbReference>
<dbReference type="GO" id="GO:0004081">
    <property type="term" value="F:bis(5'-nucleosyl)-tetraphosphatase (asymmetrical) activity"/>
    <property type="evidence" value="ECO:0007669"/>
    <property type="project" value="TreeGrafter"/>
</dbReference>
<dbReference type="PANTHER" id="PTHR21340">
    <property type="entry name" value="DIADENOSINE 5,5-P1,P4-TETRAPHOSPHATE PYROPHOSPHOHYDROLASE MUTT"/>
    <property type="match status" value="1"/>
</dbReference>
<dbReference type="PROSITE" id="PS00893">
    <property type="entry name" value="NUDIX_BOX"/>
    <property type="match status" value="1"/>
</dbReference>
<dbReference type="Proteomes" id="UP000681720">
    <property type="component" value="Unassembled WGS sequence"/>
</dbReference>
<dbReference type="InterPro" id="IPR003565">
    <property type="entry name" value="Tetra_PHTase"/>
</dbReference>
<proteinExistence type="inferred from homology"/>
<dbReference type="AlphaFoldDB" id="A0A819FEB0"/>
<name>A0A819FEB0_9BILA</name>
<dbReference type="EMBL" id="CAJOBH010001772">
    <property type="protein sequence ID" value="CAF3872736.1"/>
    <property type="molecule type" value="Genomic_DNA"/>
</dbReference>